<evidence type="ECO:0000313" key="3">
    <source>
        <dbReference type="Proteomes" id="UP001296943"/>
    </source>
</evidence>
<dbReference type="Proteomes" id="UP001296943">
    <property type="component" value="Unassembled WGS sequence"/>
</dbReference>
<gene>
    <name evidence="2" type="ORF">JOC48_001888</name>
</gene>
<reference evidence="2 3" key="1">
    <citation type="submission" date="2021-01" db="EMBL/GenBank/DDBJ databases">
        <title>Genomic Encyclopedia of Type Strains, Phase IV (KMG-IV): sequencing the most valuable type-strain genomes for metagenomic binning, comparative biology and taxonomic classification.</title>
        <authorList>
            <person name="Goeker M."/>
        </authorList>
    </citation>
    <scope>NUCLEOTIDE SEQUENCE [LARGE SCALE GENOMIC DNA]</scope>
    <source>
        <strain evidence="2 3">DSM 23711</strain>
    </source>
</reference>
<feature type="region of interest" description="Disordered" evidence="1">
    <location>
        <begin position="69"/>
        <end position="111"/>
    </location>
</feature>
<name>A0ABS2MZU7_9BACI</name>
<feature type="compositionally biased region" description="Polar residues" evidence="1">
    <location>
        <begin position="77"/>
        <end position="86"/>
    </location>
</feature>
<proteinExistence type="predicted"/>
<comment type="caution">
    <text evidence="2">The sequence shown here is derived from an EMBL/GenBank/DDBJ whole genome shotgun (WGS) entry which is preliminary data.</text>
</comment>
<sequence>MIHINNKAGWKKQFTVAASVLRVKTNLTESSFKRARKELEEKGYISVLSRGGNQAPIYQLTSLSSILDHSTDDRADQTVSSTTNQDAVRKMAPLNKQKETRPKQNNQTPTTNSAAVFYKENLGSLPPYILAELQNWIAS</sequence>
<dbReference type="EMBL" id="JAFBDR010000008">
    <property type="protein sequence ID" value="MBM7571392.1"/>
    <property type="molecule type" value="Genomic_DNA"/>
</dbReference>
<keyword evidence="3" id="KW-1185">Reference proteome</keyword>
<evidence type="ECO:0000256" key="1">
    <source>
        <dbReference type="SAM" id="MobiDB-lite"/>
    </source>
</evidence>
<dbReference type="RefSeq" id="WP_204498948.1">
    <property type="nucleotide sequence ID" value="NZ_JAFBDR010000008.1"/>
</dbReference>
<evidence type="ECO:0000313" key="2">
    <source>
        <dbReference type="EMBL" id="MBM7571392.1"/>
    </source>
</evidence>
<protein>
    <submittedName>
        <fullName evidence="2">Uncharacterized protein</fullName>
    </submittedName>
</protein>
<organism evidence="2 3">
    <name type="scientific">Aquibacillus albus</name>
    <dbReference type="NCBI Taxonomy" id="1168171"/>
    <lineage>
        <taxon>Bacteria</taxon>
        <taxon>Bacillati</taxon>
        <taxon>Bacillota</taxon>
        <taxon>Bacilli</taxon>
        <taxon>Bacillales</taxon>
        <taxon>Bacillaceae</taxon>
        <taxon>Aquibacillus</taxon>
    </lineage>
</organism>
<accession>A0ABS2MZU7</accession>